<name>A0A9W6MCZ0_9ACTN</name>
<dbReference type="EMBL" id="BSEV01000004">
    <property type="protein sequence ID" value="GLK09370.1"/>
    <property type="molecule type" value="Genomic_DNA"/>
</dbReference>
<feature type="chain" id="PRO_5040873095" description="Streptomyces killer toxin-like beta/gamma crystallin domain-containing protein" evidence="1">
    <location>
        <begin position="24"/>
        <end position="121"/>
    </location>
</feature>
<evidence type="ECO:0000313" key="3">
    <source>
        <dbReference type="EMBL" id="GLK09370.1"/>
    </source>
</evidence>
<keyword evidence="4" id="KW-1185">Reference proteome</keyword>
<dbReference type="AlphaFoldDB" id="A0A9W6MCZ0"/>
<dbReference type="Pfam" id="PF09076">
    <property type="entry name" value="Crystall_2"/>
    <property type="match status" value="1"/>
</dbReference>
<comment type="caution">
    <text evidence="3">The sequence shown here is derived from an EMBL/GenBank/DDBJ whole genome shotgun (WGS) entry which is preliminary data.</text>
</comment>
<feature type="signal peptide" evidence="1">
    <location>
        <begin position="1"/>
        <end position="23"/>
    </location>
</feature>
<dbReference type="InterPro" id="IPR015791">
    <property type="entry name" value="Antimic/Inh_G_crystallin-like"/>
</dbReference>
<proteinExistence type="predicted"/>
<dbReference type="InterPro" id="IPR015161">
    <property type="entry name" value="Sklp_toxin_b/g_crystallin"/>
</dbReference>
<feature type="domain" description="Streptomyces killer toxin-like beta/gamma crystallin" evidence="2">
    <location>
        <begin position="55"/>
        <end position="117"/>
    </location>
</feature>
<organism evidence="3 4">
    <name type="scientific">Streptosporangium carneum</name>
    <dbReference type="NCBI Taxonomy" id="47481"/>
    <lineage>
        <taxon>Bacteria</taxon>
        <taxon>Bacillati</taxon>
        <taxon>Actinomycetota</taxon>
        <taxon>Actinomycetes</taxon>
        <taxon>Streptosporangiales</taxon>
        <taxon>Streptosporangiaceae</taxon>
        <taxon>Streptosporangium</taxon>
    </lineage>
</organism>
<reference evidence="3" key="2">
    <citation type="submission" date="2023-01" db="EMBL/GenBank/DDBJ databases">
        <authorList>
            <person name="Sun Q."/>
            <person name="Evtushenko L."/>
        </authorList>
    </citation>
    <scope>NUCLEOTIDE SEQUENCE</scope>
    <source>
        <strain evidence="3">VKM Ac-2007</strain>
    </source>
</reference>
<dbReference type="Gene3D" id="2.60.20.30">
    <property type="match status" value="1"/>
</dbReference>
<sequence length="121" mass="13556">MKKITKQAVLTALTAVMATTALAVTAPAAHAITPLACGNRTDLLKVTYHDLDGGKRDICFANAGTYTFYNYAWLHEIKTGNNRVQWYGDGKWQPAYIIPKWTTYNFPNHPGGVRINKIWIE</sequence>
<keyword evidence="1" id="KW-0732">Signal</keyword>
<gene>
    <name evidence="3" type="ORF">GCM10017600_27760</name>
</gene>
<protein>
    <recommendedName>
        <fullName evidence="2">Streptomyces killer toxin-like beta/gamma crystallin domain-containing protein</fullName>
    </recommendedName>
</protein>
<dbReference type="Proteomes" id="UP001143474">
    <property type="component" value="Unassembled WGS sequence"/>
</dbReference>
<accession>A0A9W6MCZ0</accession>
<evidence type="ECO:0000256" key="1">
    <source>
        <dbReference type="SAM" id="SignalP"/>
    </source>
</evidence>
<evidence type="ECO:0000313" key="4">
    <source>
        <dbReference type="Proteomes" id="UP001143474"/>
    </source>
</evidence>
<dbReference type="RefSeq" id="WP_271217812.1">
    <property type="nucleotide sequence ID" value="NZ_BAAAVD010000004.1"/>
</dbReference>
<evidence type="ECO:0000259" key="2">
    <source>
        <dbReference type="Pfam" id="PF09076"/>
    </source>
</evidence>
<reference evidence="3" key="1">
    <citation type="journal article" date="2014" name="Int. J. Syst. Evol. Microbiol.">
        <title>Complete genome sequence of Corynebacterium casei LMG S-19264T (=DSM 44701T), isolated from a smear-ripened cheese.</title>
        <authorList>
            <consortium name="US DOE Joint Genome Institute (JGI-PGF)"/>
            <person name="Walter F."/>
            <person name="Albersmeier A."/>
            <person name="Kalinowski J."/>
            <person name="Ruckert C."/>
        </authorList>
    </citation>
    <scope>NUCLEOTIDE SEQUENCE</scope>
    <source>
        <strain evidence="3">VKM Ac-2007</strain>
    </source>
</reference>
<dbReference type="SUPFAM" id="SSF49695">
    <property type="entry name" value="gamma-Crystallin-like"/>
    <property type="match status" value="1"/>
</dbReference>
<dbReference type="InterPro" id="IPR011024">
    <property type="entry name" value="G_crystallin-like"/>
</dbReference>